<feature type="region of interest" description="Disordered" evidence="1">
    <location>
        <begin position="33"/>
        <end position="83"/>
    </location>
</feature>
<keyword evidence="2" id="KW-0732">Signal</keyword>
<feature type="signal peptide" evidence="2">
    <location>
        <begin position="1"/>
        <end position="22"/>
    </location>
</feature>
<dbReference type="Proteomes" id="UP001260980">
    <property type="component" value="Unassembled WGS sequence"/>
</dbReference>
<dbReference type="EMBL" id="JAWCUD010000002">
    <property type="protein sequence ID" value="MDU0201036.1"/>
    <property type="molecule type" value="Genomic_DNA"/>
</dbReference>
<feature type="chain" id="PRO_5047455137" evidence="2">
    <location>
        <begin position="23"/>
        <end position="229"/>
    </location>
</feature>
<evidence type="ECO:0000313" key="4">
    <source>
        <dbReference type="Proteomes" id="UP001260980"/>
    </source>
</evidence>
<keyword evidence="4" id="KW-1185">Reference proteome</keyword>
<name>A0ABU3R9V5_9BACL</name>
<dbReference type="InterPro" id="IPR025453">
    <property type="entry name" value="DUF4309"/>
</dbReference>
<reference evidence="3 4" key="1">
    <citation type="submission" date="2023-10" db="EMBL/GenBank/DDBJ databases">
        <title>Paenibacillus strain PFR10 Genome sequencing and assembly.</title>
        <authorList>
            <person name="Kim I."/>
        </authorList>
    </citation>
    <scope>NUCLEOTIDE SEQUENCE [LARGE SCALE GENOMIC DNA]</scope>
    <source>
        <strain evidence="3 4">PFR10</strain>
    </source>
</reference>
<dbReference type="Pfam" id="PF14172">
    <property type="entry name" value="DUF4309"/>
    <property type="match status" value="1"/>
</dbReference>
<dbReference type="PROSITE" id="PS51257">
    <property type="entry name" value="PROKAR_LIPOPROTEIN"/>
    <property type="match status" value="1"/>
</dbReference>
<protein>
    <submittedName>
        <fullName evidence="3">DUF4309 domain-containing protein</fullName>
    </submittedName>
</protein>
<evidence type="ECO:0000256" key="1">
    <source>
        <dbReference type="SAM" id="MobiDB-lite"/>
    </source>
</evidence>
<comment type="caution">
    <text evidence="3">The sequence shown here is derived from an EMBL/GenBank/DDBJ whole genome shotgun (WGS) entry which is preliminary data.</text>
</comment>
<accession>A0ABU3R9V5</accession>
<dbReference type="RefSeq" id="WP_315950706.1">
    <property type="nucleotide sequence ID" value="NZ_JAWCUD010000002.1"/>
</dbReference>
<evidence type="ECO:0000313" key="3">
    <source>
        <dbReference type="EMBL" id="MDU0201036.1"/>
    </source>
</evidence>
<sequence length="229" mass="24248">MKIYRKKAAVYPMLIASMLVFTACTSNEKPAASAADPIASSSPSPVVEATSTPSATPSATPAVSSKPASTPSGNVNVTPVSSETTSVTKQIKDMLELAKSGKVAGIEFAAETKLIDDVEKAWGKADHTDVVASSIYATYSKKNAVIGFNKGDQIIDIRSSDPKLQTLTLNQIEQALGKPSDTKVNGDDTIYIYKASDMFQLKFIIPKSSGKVDHISVFDTKHSVNNMAG</sequence>
<gene>
    <name evidence="3" type="ORF">RQP52_08050</name>
</gene>
<proteinExistence type="predicted"/>
<evidence type="ECO:0000256" key="2">
    <source>
        <dbReference type="SAM" id="SignalP"/>
    </source>
</evidence>
<organism evidence="3 4">
    <name type="scientific">Paenibacillus violae</name>
    <dbReference type="NCBI Taxonomy" id="3077234"/>
    <lineage>
        <taxon>Bacteria</taxon>
        <taxon>Bacillati</taxon>
        <taxon>Bacillota</taxon>
        <taxon>Bacilli</taxon>
        <taxon>Bacillales</taxon>
        <taxon>Paenibacillaceae</taxon>
        <taxon>Paenibacillus</taxon>
    </lineage>
</organism>